<name>A0A1M4DVM5_9ACTN</name>
<organism evidence="1">
    <name type="scientific">Nonomuraea gerenzanensis</name>
    <dbReference type="NCBI Taxonomy" id="93944"/>
    <lineage>
        <taxon>Bacteria</taxon>
        <taxon>Bacillati</taxon>
        <taxon>Actinomycetota</taxon>
        <taxon>Actinomycetes</taxon>
        <taxon>Streptosporangiales</taxon>
        <taxon>Streptosporangiaceae</taxon>
        <taxon>Nonomuraea</taxon>
    </lineage>
</organism>
<proteinExistence type="predicted"/>
<evidence type="ECO:0000313" key="1">
    <source>
        <dbReference type="EMBL" id="SBO90595.1"/>
    </source>
</evidence>
<sequence>MNRLADDPGPTNYISLGRFMAHEDADTWGSYDLWLHVGYVRGKDWESKELVS</sequence>
<protein>
    <submittedName>
        <fullName evidence="1">Uncharacterized protein</fullName>
    </submittedName>
</protein>
<accession>A0A1M4DVM5</accession>
<reference evidence="1" key="1">
    <citation type="submission" date="2016-04" db="EMBL/GenBank/DDBJ databases">
        <authorList>
            <person name="Evans L.H."/>
            <person name="Alamgir A."/>
            <person name="Owens N."/>
            <person name="Weber N.D."/>
            <person name="Virtaneva K."/>
            <person name="Barbian K."/>
            <person name="Babar A."/>
            <person name="Rosenke K."/>
        </authorList>
    </citation>
    <scope>NUCLEOTIDE SEQUENCE</scope>
    <source>
        <strain evidence="1">Nono1</strain>
    </source>
</reference>
<gene>
    <name evidence="1" type="ORF">BN4615_P109</name>
</gene>
<dbReference type="EMBL" id="LT559118">
    <property type="protein sequence ID" value="SBO90595.1"/>
    <property type="molecule type" value="Genomic_DNA"/>
</dbReference>
<dbReference type="AlphaFoldDB" id="A0A1M4DVM5"/>